<proteinExistence type="predicted"/>
<evidence type="ECO:0000313" key="3">
    <source>
        <dbReference type="Proteomes" id="UP001500642"/>
    </source>
</evidence>
<dbReference type="Pfam" id="PF02645">
    <property type="entry name" value="DegV"/>
    <property type="match status" value="1"/>
</dbReference>
<dbReference type="PANTHER" id="PTHR33434">
    <property type="entry name" value="DEGV DOMAIN-CONTAINING PROTEIN DR_1986-RELATED"/>
    <property type="match status" value="1"/>
</dbReference>
<protein>
    <submittedName>
        <fullName evidence="2">DegV family protein</fullName>
    </submittedName>
</protein>
<dbReference type="PANTHER" id="PTHR33434:SF2">
    <property type="entry name" value="FATTY ACID-BINDING PROTEIN TM_1468"/>
    <property type="match status" value="1"/>
</dbReference>
<gene>
    <name evidence="2" type="ORF">GCM10023167_23150</name>
</gene>
<reference evidence="3" key="1">
    <citation type="journal article" date="2019" name="Int. J. Syst. Evol. Microbiol.">
        <title>The Global Catalogue of Microorganisms (GCM) 10K type strain sequencing project: providing services to taxonomists for standard genome sequencing and annotation.</title>
        <authorList>
            <consortium name="The Broad Institute Genomics Platform"/>
            <consortium name="The Broad Institute Genome Sequencing Center for Infectious Disease"/>
            <person name="Wu L."/>
            <person name="Ma J."/>
        </authorList>
    </citation>
    <scope>NUCLEOTIDE SEQUENCE [LARGE SCALE GENOMIC DNA]</scope>
    <source>
        <strain evidence="3">JCM 17808</strain>
    </source>
</reference>
<dbReference type="RefSeq" id="WP_345032259.1">
    <property type="nucleotide sequence ID" value="NZ_BAABGL010000018.1"/>
</dbReference>
<name>A0ABP8JNR0_9MICO</name>
<dbReference type="InterPro" id="IPR003797">
    <property type="entry name" value="DegV"/>
</dbReference>
<dbReference type="PROSITE" id="PS51482">
    <property type="entry name" value="DEGV"/>
    <property type="match status" value="1"/>
</dbReference>
<dbReference type="EMBL" id="BAABGL010000018">
    <property type="protein sequence ID" value="GAA4393790.1"/>
    <property type="molecule type" value="Genomic_DNA"/>
</dbReference>
<dbReference type="InterPro" id="IPR043168">
    <property type="entry name" value="DegV_C"/>
</dbReference>
<accession>A0ABP8JNR0</accession>
<sequence length="300" mass="30876">MSTAVVVDSTAQLSAARRAELEAALGGLFRVVDLSVEVGEEMRADGGWSPDELCEHMRSGARVQTSMPSAQAFSAALGELAERGAAEVLVLTLPAVLSGTHGSAVAAAAEHPELTVHLIDSRTTSAGLAGAVAVAVAGIASDLPPTAVAGEVADWCEAETRTFFVPEDLEYLRRGGRIGRAASLLGRALAITPVLGLREGAVVPLARVRTMAKAEDRLVALVAESCAEYRERAADAALEVVLLHPESTPETAGAGVRRMQEKLAAADLPAGTVVRTEVLSTVITAHVGPGALGVAVQTRP</sequence>
<dbReference type="InterPro" id="IPR050270">
    <property type="entry name" value="DegV_domain_contain"/>
</dbReference>
<dbReference type="Gene3D" id="3.40.50.10170">
    <property type="match status" value="1"/>
</dbReference>
<evidence type="ECO:0000256" key="1">
    <source>
        <dbReference type="ARBA" id="ARBA00023121"/>
    </source>
</evidence>
<keyword evidence="3" id="KW-1185">Reference proteome</keyword>
<comment type="caution">
    <text evidence="2">The sequence shown here is derived from an EMBL/GenBank/DDBJ whole genome shotgun (WGS) entry which is preliminary data.</text>
</comment>
<dbReference type="Gene3D" id="3.30.1180.10">
    <property type="match status" value="1"/>
</dbReference>
<organism evidence="2 3">
    <name type="scientific">Brevibacterium pityocampae</name>
    <dbReference type="NCBI Taxonomy" id="506594"/>
    <lineage>
        <taxon>Bacteria</taxon>
        <taxon>Bacillati</taxon>
        <taxon>Actinomycetota</taxon>
        <taxon>Actinomycetes</taxon>
        <taxon>Micrococcales</taxon>
        <taxon>Brevibacteriaceae</taxon>
        <taxon>Brevibacterium</taxon>
    </lineage>
</organism>
<dbReference type="Proteomes" id="UP001500642">
    <property type="component" value="Unassembled WGS sequence"/>
</dbReference>
<keyword evidence="1" id="KW-0446">Lipid-binding</keyword>
<evidence type="ECO:0000313" key="2">
    <source>
        <dbReference type="EMBL" id="GAA4393790.1"/>
    </source>
</evidence>
<dbReference type="NCBIfam" id="TIGR00762">
    <property type="entry name" value="DegV"/>
    <property type="match status" value="1"/>
</dbReference>
<dbReference type="SUPFAM" id="SSF82549">
    <property type="entry name" value="DAK1/DegV-like"/>
    <property type="match status" value="1"/>
</dbReference>